<evidence type="ECO:0000313" key="1">
    <source>
        <dbReference type="EMBL" id="SHI63953.1"/>
    </source>
</evidence>
<reference evidence="1 2" key="1">
    <citation type="submission" date="2016-11" db="EMBL/GenBank/DDBJ databases">
        <authorList>
            <person name="Jaros S."/>
            <person name="Januszkiewicz K."/>
            <person name="Wedrychowicz H."/>
        </authorList>
    </citation>
    <scope>NUCLEOTIDE SEQUENCE [LARGE SCALE GENOMIC DNA]</scope>
    <source>
        <strain evidence="1 2">CGMCC 1.8863</strain>
    </source>
</reference>
<accession>A0A1M6CSV7</accession>
<protein>
    <submittedName>
        <fullName evidence="1">Uncharacterized protein</fullName>
    </submittedName>
</protein>
<evidence type="ECO:0000313" key="2">
    <source>
        <dbReference type="Proteomes" id="UP000184231"/>
    </source>
</evidence>
<organism evidence="1 2">
    <name type="scientific">Arenibacter nanhaiticus</name>
    <dbReference type="NCBI Taxonomy" id="558155"/>
    <lineage>
        <taxon>Bacteria</taxon>
        <taxon>Pseudomonadati</taxon>
        <taxon>Bacteroidota</taxon>
        <taxon>Flavobacteriia</taxon>
        <taxon>Flavobacteriales</taxon>
        <taxon>Flavobacteriaceae</taxon>
        <taxon>Arenibacter</taxon>
    </lineage>
</organism>
<proteinExistence type="predicted"/>
<keyword evidence="2" id="KW-1185">Reference proteome</keyword>
<sequence length="44" mass="4852">MALKAIAEGGFFLMLNMQNTILSCLGRSDIKKTDIDLTDQCPFS</sequence>
<name>A0A1M6CSV7_9FLAO</name>
<dbReference type="STRING" id="558155.SAMN04487911_10439"/>
<dbReference type="PROSITE" id="PS51257">
    <property type="entry name" value="PROKAR_LIPOPROTEIN"/>
    <property type="match status" value="1"/>
</dbReference>
<gene>
    <name evidence="1" type="ORF">SAMN04487911_10439</name>
</gene>
<dbReference type="EMBL" id="FQYX01000004">
    <property type="protein sequence ID" value="SHI63953.1"/>
    <property type="molecule type" value="Genomic_DNA"/>
</dbReference>
<dbReference type="AlphaFoldDB" id="A0A1M6CSV7"/>
<dbReference type="Proteomes" id="UP000184231">
    <property type="component" value="Unassembled WGS sequence"/>
</dbReference>